<name>X0SWW0_9ZZZZ</name>
<dbReference type="AlphaFoldDB" id="X0SWW0"/>
<gene>
    <name evidence="1" type="ORF">S01H1_02382</name>
</gene>
<sequence length="45" mass="5530">MKNIIYNLTNYQTGYENNKDDEKNLKWVKIRKIGEKINKIKNRPY</sequence>
<proteinExistence type="predicted"/>
<comment type="caution">
    <text evidence="1">The sequence shown here is derived from an EMBL/GenBank/DDBJ whole genome shotgun (WGS) entry which is preliminary data.</text>
</comment>
<reference evidence="1" key="1">
    <citation type="journal article" date="2014" name="Front. Microbiol.">
        <title>High frequency of phylogenetically diverse reductive dehalogenase-homologous genes in deep subseafloor sedimentary metagenomes.</title>
        <authorList>
            <person name="Kawai M."/>
            <person name="Futagami T."/>
            <person name="Toyoda A."/>
            <person name="Takaki Y."/>
            <person name="Nishi S."/>
            <person name="Hori S."/>
            <person name="Arai W."/>
            <person name="Tsubouchi T."/>
            <person name="Morono Y."/>
            <person name="Uchiyama I."/>
            <person name="Ito T."/>
            <person name="Fujiyama A."/>
            <person name="Inagaki F."/>
            <person name="Takami H."/>
        </authorList>
    </citation>
    <scope>NUCLEOTIDE SEQUENCE</scope>
    <source>
        <strain evidence="1">Expedition CK06-06</strain>
    </source>
</reference>
<dbReference type="EMBL" id="BARS01001139">
    <property type="protein sequence ID" value="GAF85688.1"/>
    <property type="molecule type" value="Genomic_DNA"/>
</dbReference>
<accession>X0SWW0</accession>
<evidence type="ECO:0000313" key="1">
    <source>
        <dbReference type="EMBL" id="GAF85688.1"/>
    </source>
</evidence>
<feature type="non-terminal residue" evidence="1">
    <location>
        <position position="45"/>
    </location>
</feature>
<protein>
    <submittedName>
        <fullName evidence="1">Uncharacterized protein</fullName>
    </submittedName>
</protein>
<organism evidence="1">
    <name type="scientific">marine sediment metagenome</name>
    <dbReference type="NCBI Taxonomy" id="412755"/>
    <lineage>
        <taxon>unclassified sequences</taxon>
        <taxon>metagenomes</taxon>
        <taxon>ecological metagenomes</taxon>
    </lineage>
</organism>